<evidence type="ECO:0000313" key="4">
    <source>
        <dbReference type="Proteomes" id="UP001642464"/>
    </source>
</evidence>
<evidence type="ECO:0000313" key="3">
    <source>
        <dbReference type="EMBL" id="CAK8997243.1"/>
    </source>
</evidence>
<evidence type="ECO:0008006" key="5">
    <source>
        <dbReference type="Google" id="ProtNLM"/>
    </source>
</evidence>
<dbReference type="EMBL" id="CAXAMM010002736">
    <property type="protein sequence ID" value="CAK8997243.1"/>
    <property type="molecule type" value="Genomic_DNA"/>
</dbReference>
<feature type="region of interest" description="Disordered" evidence="1">
    <location>
        <begin position="277"/>
        <end position="310"/>
    </location>
</feature>
<dbReference type="Proteomes" id="UP001642464">
    <property type="component" value="Unassembled WGS sequence"/>
</dbReference>
<keyword evidence="4" id="KW-1185">Reference proteome</keyword>
<feature type="compositionally biased region" description="Acidic residues" evidence="1">
    <location>
        <begin position="361"/>
        <end position="372"/>
    </location>
</feature>
<evidence type="ECO:0000256" key="1">
    <source>
        <dbReference type="SAM" id="MobiDB-lite"/>
    </source>
</evidence>
<evidence type="ECO:0000256" key="2">
    <source>
        <dbReference type="SAM" id="SignalP"/>
    </source>
</evidence>
<feature type="region of interest" description="Disordered" evidence="1">
    <location>
        <begin position="358"/>
        <end position="436"/>
    </location>
</feature>
<comment type="caution">
    <text evidence="3">The sequence shown here is derived from an EMBL/GenBank/DDBJ whole genome shotgun (WGS) entry which is preliminary data.</text>
</comment>
<reference evidence="3 4" key="1">
    <citation type="submission" date="2024-02" db="EMBL/GenBank/DDBJ databases">
        <authorList>
            <person name="Chen Y."/>
            <person name="Shah S."/>
            <person name="Dougan E. K."/>
            <person name="Thang M."/>
            <person name="Chan C."/>
        </authorList>
    </citation>
    <scope>NUCLEOTIDE SEQUENCE [LARGE SCALE GENOMIC DNA]</scope>
</reference>
<protein>
    <recommendedName>
        <fullName evidence="5">Plastid lipid-associated protein/fibrillin conserved domain-containing protein</fullName>
    </recommendedName>
</protein>
<name>A0ABP0I3T6_9DINO</name>
<feature type="chain" id="PRO_5046491617" description="Plastid lipid-associated protein/fibrillin conserved domain-containing protein" evidence="2">
    <location>
        <begin position="22"/>
        <end position="436"/>
    </location>
</feature>
<proteinExistence type="predicted"/>
<feature type="signal peptide" evidence="2">
    <location>
        <begin position="1"/>
        <end position="21"/>
    </location>
</feature>
<gene>
    <name evidence="3" type="ORF">SCF082_LOCUS5144</name>
</gene>
<sequence length="436" mass="48146">MARPASLLVLLLSAHLTFVALRRRPAQLRSWRKATEDPWREAYDAELRRNELLLEQLGEEVELPEVCEVDWKESYEKLSDCNRQIEEVLRLQSRNADESAQAHISGWSWSMGGLGGVWILWMKPAMGMKNAAFFTFQGRLPLGLQLRKQNEGRLKGAFLVEDIFPGPAAEHVWRGDILHALTVVMDRANLGIKTEDFVSSVVGGLGRWRQTIVDASFINTVEDMVDQLNSNTMLGSDTDCAGHPPSATQQKALGERLGTKRDHQILSLVLFRIPDTSPSDSDSPVKTTQQSLRRRRPIGLRGQDDPTRRVNKDECGWFVDAQCGTDGKPSVPEVPCWFFFLSLWIKWVLPEEADGRPWVGDEVEAGDGEEGSAGEKPGKPEVEAEAAGSQGEKEDGPVEPPPPKAPSQAVSGPPRAAGRVLAPGTAFARRAVRSSS</sequence>
<organism evidence="3 4">
    <name type="scientific">Durusdinium trenchii</name>
    <dbReference type="NCBI Taxonomy" id="1381693"/>
    <lineage>
        <taxon>Eukaryota</taxon>
        <taxon>Sar</taxon>
        <taxon>Alveolata</taxon>
        <taxon>Dinophyceae</taxon>
        <taxon>Suessiales</taxon>
        <taxon>Symbiodiniaceae</taxon>
        <taxon>Durusdinium</taxon>
    </lineage>
</organism>
<keyword evidence="2" id="KW-0732">Signal</keyword>
<accession>A0ABP0I3T6</accession>